<evidence type="ECO:0000259" key="3">
    <source>
        <dbReference type="Pfam" id="PF03413"/>
    </source>
</evidence>
<feature type="region of interest" description="Disordered" evidence="1">
    <location>
        <begin position="95"/>
        <end position="141"/>
    </location>
</feature>
<dbReference type="Proteomes" id="UP000040453">
    <property type="component" value="Unassembled WGS sequence"/>
</dbReference>
<feature type="transmembrane region" description="Helical" evidence="2">
    <location>
        <begin position="5"/>
        <end position="23"/>
    </location>
</feature>
<feature type="compositionally biased region" description="Basic and acidic residues" evidence="1">
    <location>
        <begin position="95"/>
        <end position="116"/>
    </location>
</feature>
<protein>
    <submittedName>
        <fullName evidence="4">Peptidase propeptide and YPEB domain protein</fullName>
    </submittedName>
</protein>
<organism evidence="4 5">
    <name type="scientific">Oceanobacillus oncorhynchi</name>
    <dbReference type="NCBI Taxonomy" id="545501"/>
    <lineage>
        <taxon>Bacteria</taxon>
        <taxon>Bacillati</taxon>
        <taxon>Bacillota</taxon>
        <taxon>Bacilli</taxon>
        <taxon>Bacillales</taxon>
        <taxon>Bacillaceae</taxon>
        <taxon>Oceanobacillus</taxon>
    </lineage>
</organism>
<dbReference type="STRING" id="545501.BN997_02370"/>
<dbReference type="OrthoDB" id="5361545at2"/>
<sequence>MRKNIIWVIGGLMVLGIIGLTVYQTNATSSNPDLSREEISNLVTAQYPGQHTEPELSVENGEPVYQMEITQNQGVYSLKLNGDTGQVIDLTATEKTAEHHQEKETENDTEPAKEGENENPESNEDTETAEEKTDSNADNQAAENDAVISHEEAMEIAKKEFPGEVTDLEMDSDDDILVYEIEIINGEDEATIEINAYTGNIVSLEIDLDD</sequence>
<dbReference type="InterPro" id="IPR025711">
    <property type="entry name" value="PepSY"/>
</dbReference>
<dbReference type="RefSeq" id="WP_042532372.1">
    <property type="nucleotide sequence ID" value="NZ_CDGG01000001.1"/>
</dbReference>
<evidence type="ECO:0000256" key="2">
    <source>
        <dbReference type="SAM" id="Phobius"/>
    </source>
</evidence>
<dbReference type="AlphaFoldDB" id="A0A0A1MSD3"/>
<name>A0A0A1MSD3_9BACI</name>
<feature type="compositionally biased region" description="Acidic residues" evidence="1">
    <location>
        <begin position="117"/>
        <end position="128"/>
    </location>
</feature>
<dbReference type="Pfam" id="PF03413">
    <property type="entry name" value="PepSY"/>
    <property type="match status" value="2"/>
</dbReference>
<evidence type="ECO:0000256" key="1">
    <source>
        <dbReference type="SAM" id="MobiDB-lite"/>
    </source>
</evidence>
<accession>A0A0A1MSD3</accession>
<keyword evidence="5" id="KW-1185">Reference proteome</keyword>
<evidence type="ECO:0000313" key="5">
    <source>
        <dbReference type="Proteomes" id="UP000040453"/>
    </source>
</evidence>
<keyword evidence="2" id="KW-1133">Transmembrane helix</keyword>
<dbReference type="EMBL" id="CDGG01000001">
    <property type="protein sequence ID" value="CEI82502.1"/>
    <property type="molecule type" value="Genomic_DNA"/>
</dbReference>
<evidence type="ECO:0000313" key="4">
    <source>
        <dbReference type="EMBL" id="CEI82502.1"/>
    </source>
</evidence>
<proteinExistence type="predicted"/>
<reference evidence="4 5" key="1">
    <citation type="submission" date="2014-11" db="EMBL/GenBank/DDBJ databases">
        <authorList>
            <person name="Urmite Genomes Urmite Genomes"/>
        </authorList>
    </citation>
    <scope>NUCLEOTIDE SEQUENCE [LARGE SCALE GENOMIC DNA]</scope>
    <source>
        <strain evidence="4 5">Oc5</strain>
    </source>
</reference>
<gene>
    <name evidence="4" type="ORF">BN997_02370</name>
</gene>
<feature type="domain" description="PepSY" evidence="3">
    <location>
        <begin position="148"/>
        <end position="203"/>
    </location>
</feature>
<dbReference type="Gene3D" id="3.10.450.40">
    <property type="match status" value="2"/>
</dbReference>
<keyword evidence="2" id="KW-0472">Membrane</keyword>
<feature type="domain" description="PepSY" evidence="3">
    <location>
        <begin position="34"/>
        <end position="89"/>
    </location>
</feature>
<keyword evidence="2" id="KW-0812">Transmembrane</keyword>